<keyword evidence="2" id="KW-1185">Reference proteome</keyword>
<dbReference type="Proteomes" id="UP001163203">
    <property type="component" value="Chromosome"/>
</dbReference>
<accession>A0ABY7B4A6</accession>
<gene>
    <name evidence="1" type="ORF">ORV05_05080</name>
</gene>
<name>A0ABY7B4A6_9PSEU</name>
<sequence length="84" mass="9345">MNESSEQILAGYQLMKMVADVNENLGNVVVRVLEYEIEHGHLPPDELREMGTLLSELASELIRHADWIARGTDAVVIDGEVSEP</sequence>
<proteinExistence type="predicted"/>
<evidence type="ECO:0000313" key="2">
    <source>
        <dbReference type="Proteomes" id="UP001163203"/>
    </source>
</evidence>
<organism evidence="1 2">
    <name type="scientific">Amycolatopsis cynarae</name>
    <dbReference type="NCBI Taxonomy" id="2995223"/>
    <lineage>
        <taxon>Bacteria</taxon>
        <taxon>Bacillati</taxon>
        <taxon>Actinomycetota</taxon>
        <taxon>Actinomycetes</taxon>
        <taxon>Pseudonocardiales</taxon>
        <taxon>Pseudonocardiaceae</taxon>
        <taxon>Amycolatopsis</taxon>
    </lineage>
</organism>
<dbReference type="RefSeq" id="WP_268757294.1">
    <property type="nucleotide sequence ID" value="NZ_CP113836.1"/>
</dbReference>
<protein>
    <submittedName>
        <fullName evidence="1">Uncharacterized protein</fullName>
    </submittedName>
</protein>
<dbReference type="EMBL" id="CP113836">
    <property type="protein sequence ID" value="WAL67166.1"/>
    <property type="molecule type" value="Genomic_DNA"/>
</dbReference>
<evidence type="ECO:0000313" key="1">
    <source>
        <dbReference type="EMBL" id="WAL67166.1"/>
    </source>
</evidence>
<reference evidence="1" key="1">
    <citation type="submission" date="2022-11" db="EMBL/GenBank/DDBJ databases">
        <authorList>
            <person name="Mo P."/>
        </authorList>
    </citation>
    <scope>NUCLEOTIDE SEQUENCE</scope>
    <source>
        <strain evidence="1">HUAS 11-8</strain>
    </source>
</reference>